<dbReference type="Proteomes" id="UP001497382">
    <property type="component" value="Unassembled WGS sequence"/>
</dbReference>
<proteinExistence type="predicted"/>
<dbReference type="AlphaFoldDB" id="A0AAV2BL15"/>
<organism evidence="2 3">
    <name type="scientific">Larinioides sclopetarius</name>
    <dbReference type="NCBI Taxonomy" id="280406"/>
    <lineage>
        <taxon>Eukaryota</taxon>
        <taxon>Metazoa</taxon>
        <taxon>Ecdysozoa</taxon>
        <taxon>Arthropoda</taxon>
        <taxon>Chelicerata</taxon>
        <taxon>Arachnida</taxon>
        <taxon>Araneae</taxon>
        <taxon>Araneomorphae</taxon>
        <taxon>Entelegynae</taxon>
        <taxon>Araneoidea</taxon>
        <taxon>Araneidae</taxon>
        <taxon>Larinioides</taxon>
    </lineage>
</organism>
<protein>
    <submittedName>
        <fullName evidence="2">Uncharacterized protein</fullName>
    </submittedName>
</protein>
<keyword evidence="3" id="KW-1185">Reference proteome</keyword>
<feature type="signal peptide" evidence="1">
    <location>
        <begin position="1"/>
        <end position="18"/>
    </location>
</feature>
<evidence type="ECO:0000313" key="2">
    <source>
        <dbReference type="EMBL" id="CAL1296773.1"/>
    </source>
</evidence>
<feature type="chain" id="PRO_5044021881" evidence="1">
    <location>
        <begin position="19"/>
        <end position="202"/>
    </location>
</feature>
<keyword evidence="1" id="KW-0732">Signal</keyword>
<reference evidence="2 3" key="1">
    <citation type="submission" date="2024-04" db="EMBL/GenBank/DDBJ databases">
        <authorList>
            <person name="Rising A."/>
            <person name="Reimegard J."/>
            <person name="Sonavane S."/>
            <person name="Akerstrom W."/>
            <person name="Nylinder S."/>
            <person name="Hedman E."/>
            <person name="Kallberg Y."/>
        </authorList>
    </citation>
    <scope>NUCLEOTIDE SEQUENCE [LARGE SCALE GENOMIC DNA]</scope>
</reference>
<sequence length="202" mass="23118">MKFLILFAVVASFGTIQCDVECFRDVFKECMGNFIPLQQYRLCDETKRQIECVSRMADKCDMQFKGNAEELKTAIQTVCNGGEVQKRFDEEKACYKTAVNDKKCVEPIHEANSGIESMGDFIRANKKICHLFEPYSNCVEENVEKNCRSASRVVFKSLYNPLRGLSNSLCKQLILLEDEDDKPYSLGWLSVYAFVARMFAFA</sequence>
<accession>A0AAV2BL15</accession>
<gene>
    <name evidence="2" type="ORF">LARSCL_LOCUS19920</name>
</gene>
<name>A0AAV2BL15_9ARAC</name>
<dbReference type="EMBL" id="CAXIEN010000403">
    <property type="protein sequence ID" value="CAL1296773.1"/>
    <property type="molecule type" value="Genomic_DNA"/>
</dbReference>
<evidence type="ECO:0000256" key="1">
    <source>
        <dbReference type="SAM" id="SignalP"/>
    </source>
</evidence>
<evidence type="ECO:0000313" key="3">
    <source>
        <dbReference type="Proteomes" id="UP001497382"/>
    </source>
</evidence>
<comment type="caution">
    <text evidence="2">The sequence shown here is derived from an EMBL/GenBank/DDBJ whole genome shotgun (WGS) entry which is preliminary data.</text>
</comment>